<keyword evidence="1" id="KW-0802">TPR repeat</keyword>
<reference evidence="2 3" key="1">
    <citation type="submission" date="2024-09" db="EMBL/GenBank/DDBJ databases">
        <authorList>
            <person name="Sun Q."/>
            <person name="Mori K."/>
        </authorList>
    </citation>
    <scope>NUCLEOTIDE SEQUENCE [LARGE SCALE GENOMIC DNA]</scope>
    <source>
        <strain evidence="2 3">TBRC 4576</strain>
    </source>
</reference>
<organism evidence="2 3">
    <name type="scientific">Lactiplantibacillus modestisalitolerans</name>
    <dbReference type="NCBI Taxonomy" id="1457219"/>
    <lineage>
        <taxon>Bacteria</taxon>
        <taxon>Bacillati</taxon>
        <taxon>Bacillota</taxon>
        <taxon>Bacilli</taxon>
        <taxon>Lactobacillales</taxon>
        <taxon>Lactobacillaceae</taxon>
        <taxon>Lactiplantibacillus</taxon>
    </lineage>
</organism>
<proteinExistence type="predicted"/>
<dbReference type="SMART" id="SM00028">
    <property type="entry name" value="TPR"/>
    <property type="match status" value="4"/>
</dbReference>
<dbReference type="Proteomes" id="UP001589691">
    <property type="component" value="Unassembled WGS sequence"/>
</dbReference>
<dbReference type="InterPro" id="IPR011990">
    <property type="entry name" value="TPR-like_helical_dom_sf"/>
</dbReference>
<dbReference type="RefSeq" id="WP_137643344.1">
    <property type="nucleotide sequence ID" value="NZ_BJEA01000016.1"/>
</dbReference>
<evidence type="ECO:0000313" key="2">
    <source>
        <dbReference type="EMBL" id="MFB9769410.1"/>
    </source>
</evidence>
<dbReference type="EMBL" id="JBHLZY010000013">
    <property type="protein sequence ID" value="MFB9769410.1"/>
    <property type="molecule type" value="Genomic_DNA"/>
</dbReference>
<accession>A0ABV5WTF1</accession>
<sequence length="227" mass="25896">MAKNKRPSKAQQQALVHQLVATIDAHPDDYQPYYELVVLLTAGQDFEQAEELAMKALGKFDQQPQAADQLRYALGNVYYQAQEYDRALPYYQQITDQQLRTDAYLMMAQSLMAKRDYQHALVYALTAQESRKNDYDANLLVADILLAMGNNQQAFDYYQNAFKLDPHSGKAAFNAGLTAMVVGQPYADWFAKAQALDATYYQQHQQQLTDIEKMLASQRTNQQDDAQ</sequence>
<name>A0ABV5WTF1_9LACO</name>
<protein>
    <submittedName>
        <fullName evidence="2">Tetratricopeptide repeat protein</fullName>
    </submittedName>
</protein>
<dbReference type="Pfam" id="PF13432">
    <property type="entry name" value="TPR_16"/>
    <property type="match status" value="1"/>
</dbReference>
<dbReference type="InterPro" id="IPR019734">
    <property type="entry name" value="TPR_rpt"/>
</dbReference>
<feature type="repeat" description="TPR" evidence="1">
    <location>
        <begin position="68"/>
        <end position="101"/>
    </location>
</feature>
<feature type="repeat" description="TPR" evidence="1">
    <location>
        <begin position="135"/>
        <end position="168"/>
    </location>
</feature>
<dbReference type="SUPFAM" id="SSF48452">
    <property type="entry name" value="TPR-like"/>
    <property type="match status" value="2"/>
</dbReference>
<comment type="caution">
    <text evidence="2">The sequence shown here is derived from an EMBL/GenBank/DDBJ whole genome shotgun (WGS) entry which is preliminary data.</text>
</comment>
<gene>
    <name evidence="2" type="ORF">ACFFLI_05870</name>
</gene>
<evidence type="ECO:0000313" key="3">
    <source>
        <dbReference type="Proteomes" id="UP001589691"/>
    </source>
</evidence>
<dbReference type="Pfam" id="PF13181">
    <property type="entry name" value="TPR_8"/>
    <property type="match status" value="1"/>
</dbReference>
<dbReference type="PROSITE" id="PS50005">
    <property type="entry name" value="TPR"/>
    <property type="match status" value="2"/>
</dbReference>
<evidence type="ECO:0000256" key="1">
    <source>
        <dbReference type="PROSITE-ProRule" id="PRU00339"/>
    </source>
</evidence>
<dbReference type="Gene3D" id="1.25.40.10">
    <property type="entry name" value="Tetratricopeptide repeat domain"/>
    <property type="match status" value="2"/>
</dbReference>
<keyword evidence="3" id="KW-1185">Reference proteome</keyword>